<name>A0A315EPU0_9BURK</name>
<dbReference type="AlphaFoldDB" id="A0A315EPU0"/>
<gene>
    <name evidence="2" type="ORF">B9Z44_03765</name>
</gene>
<keyword evidence="1" id="KW-0732">Signal</keyword>
<feature type="chain" id="PRO_5016467888" evidence="1">
    <location>
        <begin position="26"/>
        <end position="143"/>
    </location>
</feature>
<evidence type="ECO:0000313" key="2">
    <source>
        <dbReference type="EMBL" id="PUE58785.1"/>
    </source>
</evidence>
<sequence length="143" mass="15322">MNIFKYLSHTFATLLLALSFGSVQAQDIKVVYHVNTGVDTAAAILGNVRNHLNADPTAKIVVVTHGPGIDFLLDGAKDNKGREFSGMVSDLSGKGVQFRVCNNTLTSRNIDANKVSMDAKIVPSGVAEVARLQAKEGHVYLKP</sequence>
<feature type="signal peptide" evidence="1">
    <location>
        <begin position="1"/>
        <end position="25"/>
    </location>
</feature>
<evidence type="ECO:0000313" key="3">
    <source>
        <dbReference type="Proteomes" id="UP000251341"/>
    </source>
</evidence>
<dbReference type="Proteomes" id="UP000251341">
    <property type="component" value="Unassembled WGS sequence"/>
</dbReference>
<proteinExistence type="predicted"/>
<protein>
    <submittedName>
        <fullName evidence="2">Uncharacterized protein</fullName>
    </submittedName>
</protein>
<dbReference type="Pfam" id="PF02635">
    <property type="entry name" value="DsrE"/>
    <property type="match status" value="1"/>
</dbReference>
<dbReference type="PANTHER" id="PTHR37691:SF1">
    <property type="entry name" value="BLR3518 PROTEIN"/>
    <property type="match status" value="1"/>
</dbReference>
<comment type="caution">
    <text evidence="2">The sequence shown here is derived from an EMBL/GenBank/DDBJ whole genome shotgun (WGS) entry which is preliminary data.</text>
</comment>
<dbReference type="EMBL" id="NESP01000001">
    <property type="protein sequence ID" value="PUE58785.1"/>
    <property type="molecule type" value="Genomic_DNA"/>
</dbReference>
<dbReference type="PANTHER" id="PTHR37691">
    <property type="entry name" value="BLR3518 PROTEIN"/>
    <property type="match status" value="1"/>
</dbReference>
<evidence type="ECO:0000256" key="1">
    <source>
        <dbReference type="SAM" id="SignalP"/>
    </source>
</evidence>
<organism evidence="2 3">
    <name type="scientific">Limnohabitans curvus</name>
    <dbReference type="NCBI Taxonomy" id="323423"/>
    <lineage>
        <taxon>Bacteria</taxon>
        <taxon>Pseudomonadati</taxon>
        <taxon>Pseudomonadota</taxon>
        <taxon>Betaproteobacteria</taxon>
        <taxon>Burkholderiales</taxon>
        <taxon>Comamonadaceae</taxon>
        <taxon>Limnohabitans</taxon>
    </lineage>
</organism>
<accession>A0A315EPU0</accession>
<reference evidence="2 3" key="1">
    <citation type="submission" date="2017-04" db="EMBL/GenBank/DDBJ databases">
        <title>Unexpected and diverse lifestyles within the genus Limnohabitans.</title>
        <authorList>
            <person name="Kasalicky V."/>
            <person name="Mehrshad M."/>
            <person name="Andrei S.-A."/>
            <person name="Salcher M."/>
            <person name="Kratochvilova H."/>
            <person name="Simek K."/>
            <person name="Ghai R."/>
        </authorList>
    </citation>
    <scope>NUCLEOTIDE SEQUENCE [LARGE SCALE GENOMIC DNA]</scope>
    <source>
        <strain evidence="2 3">MWH-C5</strain>
    </source>
</reference>
<dbReference type="SUPFAM" id="SSF75169">
    <property type="entry name" value="DsrEFH-like"/>
    <property type="match status" value="1"/>
</dbReference>
<dbReference type="RefSeq" id="WP_108358048.1">
    <property type="nucleotide sequence ID" value="NZ_NESP01000001.1"/>
</dbReference>
<keyword evidence="3" id="KW-1185">Reference proteome</keyword>
<dbReference type="InterPro" id="IPR027396">
    <property type="entry name" value="DsrEFH-like"/>
</dbReference>
<dbReference type="InterPro" id="IPR003787">
    <property type="entry name" value="Sulphur_relay_DsrE/F-like"/>
</dbReference>
<dbReference type="Gene3D" id="3.40.1260.10">
    <property type="entry name" value="DsrEFH-like"/>
    <property type="match status" value="1"/>
</dbReference>